<dbReference type="OrthoDB" id="2123594at2759"/>
<dbReference type="GO" id="GO:0005516">
    <property type="term" value="F:calmodulin binding"/>
    <property type="evidence" value="ECO:0007669"/>
    <property type="project" value="TreeGrafter"/>
</dbReference>
<gene>
    <name evidence="8" type="ORF">ADEAN_000749200</name>
</gene>
<comment type="subcellular location">
    <subcellularLocation>
        <location evidence="1">Cell projection</location>
        <location evidence="1">Cilium</location>
    </subcellularLocation>
    <subcellularLocation>
        <location evidence="2">Cytoplasm</location>
        <location evidence="2">Cytoskeleton</location>
    </subcellularLocation>
</comment>
<keyword evidence="9" id="KW-1185">Reference proteome</keyword>
<evidence type="ECO:0000256" key="5">
    <source>
        <dbReference type="ARBA" id="ARBA00023273"/>
    </source>
</evidence>
<reference evidence="8 9" key="1">
    <citation type="submission" date="2020-08" db="EMBL/GenBank/DDBJ databases">
        <authorList>
            <person name="Newling K."/>
            <person name="Davey J."/>
            <person name="Forrester S."/>
        </authorList>
    </citation>
    <scope>NUCLEOTIDE SEQUENCE [LARGE SCALE GENOMIC DNA]</scope>
    <source>
        <strain evidence="9">Crithidia deanei Carvalho (ATCC PRA-265)</strain>
    </source>
</reference>
<evidence type="ECO:0000259" key="7">
    <source>
        <dbReference type="PROSITE" id="PS51665"/>
    </source>
</evidence>
<dbReference type="VEuPathDB" id="TriTrypDB:ADEAN_000749200"/>
<feature type="region of interest" description="Disordered" evidence="6">
    <location>
        <begin position="108"/>
        <end position="132"/>
    </location>
</feature>
<dbReference type="Pfam" id="PF13864">
    <property type="entry name" value="Enkurin"/>
    <property type="match status" value="1"/>
</dbReference>
<name>S9VFQ0_9TRYP</name>
<dbReference type="AlphaFoldDB" id="S9VFQ0"/>
<evidence type="ECO:0000256" key="6">
    <source>
        <dbReference type="SAM" id="MobiDB-lite"/>
    </source>
</evidence>
<keyword evidence="5" id="KW-0966">Cell projection</keyword>
<dbReference type="PROSITE" id="PS51665">
    <property type="entry name" value="ENKURIN"/>
    <property type="match status" value="1"/>
</dbReference>
<dbReference type="EMBL" id="LR877159">
    <property type="protein sequence ID" value="CAD2219978.1"/>
    <property type="molecule type" value="Genomic_DNA"/>
</dbReference>
<feature type="compositionally biased region" description="Basic residues" evidence="6">
    <location>
        <begin position="23"/>
        <end position="34"/>
    </location>
</feature>
<dbReference type="InterPro" id="IPR052102">
    <property type="entry name" value="Enkurin_domain-protein"/>
</dbReference>
<keyword evidence="4" id="KW-0206">Cytoskeleton</keyword>
<sequence length="277" mass="30632">MSGESVFDLVDTNAANPAMNASGKRKGGSVKFKKAAPPPTASTFGIHGTSAVVGNAGGEFTDVSVHPAKKPIGTFGREVGPTVDPANYLKKNEGPYTSSRGAATVDQTRFKKSTRDTNIRKDPVPSRSEKPVMGLKTDKNYVVANAVENAMAIPPKPTPSEPRPTERDDFGRVPDYLKEIQSEIQTRRQMADTYNSQLRAANERWSELSPQELSTLRGGLQKRWDMLNKEYQSKGFSKLETPSQKSHQEEVEKQLCALEFAMQKLSRNHVFIYNDLK</sequence>
<evidence type="ECO:0000256" key="3">
    <source>
        <dbReference type="ARBA" id="ARBA00022490"/>
    </source>
</evidence>
<dbReference type="Proteomes" id="UP000515908">
    <property type="component" value="Chromosome 15"/>
</dbReference>
<dbReference type="PANTHER" id="PTHR21490:SF3">
    <property type="entry name" value="ENKURIN DOMAIN-CONTAINING PROTEIN"/>
    <property type="match status" value="1"/>
</dbReference>
<dbReference type="InterPro" id="IPR027012">
    <property type="entry name" value="Enkurin_dom"/>
</dbReference>
<evidence type="ECO:0000256" key="4">
    <source>
        <dbReference type="ARBA" id="ARBA00023212"/>
    </source>
</evidence>
<proteinExistence type="predicted"/>
<evidence type="ECO:0000256" key="1">
    <source>
        <dbReference type="ARBA" id="ARBA00004138"/>
    </source>
</evidence>
<dbReference type="PANTHER" id="PTHR21490">
    <property type="entry name" value="ENKURIN-RELATED"/>
    <property type="match status" value="1"/>
</dbReference>
<evidence type="ECO:0000256" key="2">
    <source>
        <dbReference type="ARBA" id="ARBA00004245"/>
    </source>
</evidence>
<feature type="region of interest" description="Disordered" evidence="6">
    <location>
        <begin position="1"/>
        <end position="43"/>
    </location>
</feature>
<protein>
    <submittedName>
        <fullName evidence="8">Calmodulin-binding, putative</fullName>
    </submittedName>
</protein>
<dbReference type="GO" id="GO:0005929">
    <property type="term" value="C:cilium"/>
    <property type="evidence" value="ECO:0007669"/>
    <property type="project" value="UniProtKB-SubCell"/>
</dbReference>
<organism evidence="8 9">
    <name type="scientific">Angomonas deanei</name>
    <dbReference type="NCBI Taxonomy" id="59799"/>
    <lineage>
        <taxon>Eukaryota</taxon>
        <taxon>Discoba</taxon>
        <taxon>Euglenozoa</taxon>
        <taxon>Kinetoplastea</taxon>
        <taxon>Metakinetoplastina</taxon>
        <taxon>Trypanosomatida</taxon>
        <taxon>Trypanosomatidae</taxon>
        <taxon>Strigomonadinae</taxon>
        <taxon>Angomonas</taxon>
    </lineage>
</organism>
<feature type="region of interest" description="Disordered" evidence="6">
    <location>
        <begin position="152"/>
        <end position="171"/>
    </location>
</feature>
<accession>S9VFQ0</accession>
<evidence type="ECO:0000313" key="8">
    <source>
        <dbReference type="EMBL" id="CAD2219978.1"/>
    </source>
</evidence>
<feature type="compositionally biased region" description="Basic and acidic residues" evidence="6">
    <location>
        <begin position="113"/>
        <end position="130"/>
    </location>
</feature>
<keyword evidence="3" id="KW-0963">Cytoplasm</keyword>
<dbReference type="GO" id="GO:0005856">
    <property type="term" value="C:cytoskeleton"/>
    <property type="evidence" value="ECO:0007669"/>
    <property type="project" value="UniProtKB-SubCell"/>
</dbReference>
<feature type="domain" description="Enkurin" evidence="7">
    <location>
        <begin position="175"/>
        <end position="273"/>
    </location>
</feature>
<evidence type="ECO:0000313" key="9">
    <source>
        <dbReference type="Proteomes" id="UP000515908"/>
    </source>
</evidence>